<name>A0AAW0GAP2_9APHY</name>
<dbReference type="AlphaFoldDB" id="A0AAW0GAP2"/>
<proteinExistence type="predicted"/>
<organism evidence="2 3">
    <name type="scientific">Cerrena zonata</name>
    <dbReference type="NCBI Taxonomy" id="2478898"/>
    <lineage>
        <taxon>Eukaryota</taxon>
        <taxon>Fungi</taxon>
        <taxon>Dikarya</taxon>
        <taxon>Basidiomycota</taxon>
        <taxon>Agaricomycotina</taxon>
        <taxon>Agaricomycetes</taxon>
        <taxon>Polyporales</taxon>
        <taxon>Cerrenaceae</taxon>
        <taxon>Cerrena</taxon>
    </lineage>
</organism>
<evidence type="ECO:0000313" key="2">
    <source>
        <dbReference type="EMBL" id="KAK7689936.1"/>
    </source>
</evidence>
<feature type="compositionally biased region" description="Polar residues" evidence="1">
    <location>
        <begin position="60"/>
        <end position="74"/>
    </location>
</feature>
<keyword evidence="3" id="KW-1185">Reference proteome</keyword>
<sequence>MSDKASLFSTTSTTSTDSTTALVNKDQKANASPNSKAQQTAASSSANLGSSAAFAKESQKQGWSASTATKSTLG</sequence>
<dbReference type="Proteomes" id="UP001385951">
    <property type="component" value="Unassembled WGS sequence"/>
</dbReference>
<reference evidence="2 3" key="1">
    <citation type="submission" date="2022-09" db="EMBL/GenBank/DDBJ databases">
        <authorList>
            <person name="Palmer J.M."/>
        </authorList>
    </citation>
    <scope>NUCLEOTIDE SEQUENCE [LARGE SCALE GENOMIC DNA]</scope>
    <source>
        <strain evidence="2 3">DSM 7382</strain>
    </source>
</reference>
<dbReference type="EMBL" id="JASBNA010000007">
    <property type="protein sequence ID" value="KAK7689936.1"/>
    <property type="molecule type" value="Genomic_DNA"/>
</dbReference>
<feature type="region of interest" description="Disordered" evidence="1">
    <location>
        <begin position="1"/>
        <end position="74"/>
    </location>
</feature>
<feature type="compositionally biased region" description="Low complexity" evidence="1">
    <location>
        <begin position="35"/>
        <end position="55"/>
    </location>
</feature>
<accession>A0AAW0GAP2</accession>
<feature type="compositionally biased region" description="Low complexity" evidence="1">
    <location>
        <begin position="9"/>
        <end position="20"/>
    </location>
</feature>
<comment type="caution">
    <text evidence="2">The sequence shown here is derived from an EMBL/GenBank/DDBJ whole genome shotgun (WGS) entry which is preliminary data.</text>
</comment>
<protein>
    <submittedName>
        <fullName evidence="2">Uncharacterized protein</fullName>
    </submittedName>
</protein>
<evidence type="ECO:0000313" key="3">
    <source>
        <dbReference type="Proteomes" id="UP001385951"/>
    </source>
</evidence>
<evidence type="ECO:0000256" key="1">
    <source>
        <dbReference type="SAM" id="MobiDB-lite"/>
    </source>
</evidence>
<gene>
    <name evidence="2" type="ORF">QCA50_006576</name>
</gene>